<dbReference type="AlphaFoldDB" id="A0A1X7VI38"/>
<name>A0A1X7VI38_AMPQE</name>
<dbReference type="PANTHER" id="PTHR37162:SF1">
    <property type="entry name" value="BED-TYPE DOMAIN-CONTAINING PROTEIN"/>
    <property type="match status" value="1"/>
</dbReference>
<dbReference type="EnsemblMetazoa" id="Aqu2.1.39479_001">
    <property type="protein sequence ID" value="Aqu2.1.39479_001"/>
    <property type="gene ID" value="Aqu2.1.39479"/>
</dbReference>
<protein>
    <recommendedName>
        <fullName evidence="2">DUF4371 domain-containing protein</fullName>
    </recommendedName>
</protein>
<dbReference type="InParanoid" id="A0A1X7VI38"/>
<evidence type="ECO:0008006" key="2">
    <source>
        <dbReference type="Google" id="ProtNLM"/>
    </source>
</evidence>
<accession>A0A1X7VI38</accession>
<organism evidence="1">
    <name type="scientific">Amphimedon queenslandica</name>
    <name type="common">Sponge</name>
    <dbReference type="NCBI Taxonomy" id="400682"/>
    <lineage>
        <taxon>Eukaryota</taxon>
        <taxon>Metazoa</taxon>
        <taxon>Porifera</taxon>
        <taxon>Demospongiae</taxon>
        <taxon>Heteroscleromorpha</taxon>
        <taxon>Haplosclerida</taxon>
        <taxon>Niphatidae</taxon>
        <taxon>Amphimedon</taxon>
    </lineage>
</organism>
<evidence type="ECO:0000313" key="1">
    <source>
        <dbReference type="EnsemblMetazoa" id="Aqu2.1.39479_001"/>
    </source>
</evidence>
<dbReference type="PANTHER" id="PTHR37162">
    <property type="entry name" value="HAT FAMILY DIMERISATION DOMAINCONTAINING PROTEIN-RELATED"/>
    <property type="match status" value="1"/>
</dbReference>
<proteinExistence type="predicted"/>
<dbReference type="OrthoDB" id="10023262at2759"/>
<reference evidence="1" key="1">
    <citation type="submission" date="2017-05" db="UniProtKB">
        <authorList>
            <consortium name="EnsemblMetazoa"/>
        </authorList>
    </citation>
    <scope>IDENTIFICATION</scope>
</reference>
<sequence length="352" mass="39350">MAFCKLCNCNLEATLSDLRKHVSTKKHSDNAKLISQHRPLDSLPNATFESQVSLAEALWGSFTAEHNLAFALSDHATKLFVRMFPDSEIAKFSSGRTKTTAVITNVLAPYTQQKLINSMNVMKSACMVIRIFDEDAGIVRSEFYKLAELGDKADAETLFNAIESTFREDGIPFDNLIGFASDGANTMLELDVANEDHHLSNDQLFVGVATRRFIDSCDEIDVHQLTPFFSNCRNYFIAAIQEIRKRCPLDDPQLKLLSFLDPHQCKQVEALQAQTGPPDPAVVGQAQHLKMKLESLDAEFKIHHYAVVDTITDKGEQAKEHSELDLHDDAVIDLRLRLQALVTTHSTSNQES</sequence>